<dbReference type="EMBL" id="MDER01000081">
    <property type="protein sequence ID" value="ODP26662.1"/>
    <property type="molecule type" value="Genomic_DNA"/>
</dbReference>
<dbReference type="Proteomes" id="UP000094578">
    <property type="component" value="Unassembled WGS sequence"/>
</dbReference>
<protein>
    <recommendedName>
        <fullName evidence="3">Transcription regulator PadR N-terminal domain-containing protein</fullName>
    </recommendedName>
</protein>
<organism evidence="1 2">
    <name type="scientific">Paenibacillus nuruki</name>
    <dbReference type="NCBI Taxonomy" id="1886670"/>
    <lineage>
        <taxon>Bacteria</taxon>
        <taxon>Bacillati</taxon>
        <taxon>Bacillota</taxon>
        <taxon>Bacilli</taxon>
        <taxon>Bacillales</taxon>
        <taxon>Paenibacillaceae</taxon>
        <taxon>Paenibacillus</taxon>
    </lineage>
</organism>
<dbReference type="Gene3D" id="1.10.10.10">
    <property type="entry name" value="Winged helix-like DNA-binding domain superfamily/Winged helix DNA-binding domain"/>
    <property type="match status" value="2"/>
</dbReference>
<evidence type="ECO:0008006" key="3">
    <source>
        <dbReference type="Google" id="ProtNLM"/>
    </source>
</evidence>
<dbReference type="AlphaFoldDB" id="A0A1E3KYM3"/>
<evidence type="ECO:0000313" key="1">
    <source>
        <dbReference type="EMBL" id="ODP26662.1"/>
    </source>
</evidence>
<gene>
    <name evidence="1" type="ORF">PTI45_03980</name>
</gene>
<reference evidence="1 2" key="1">
    <citation type="submission" date="2016-08" db="EMBL/GenBank/DDBJ databases">
        <title>Genome sequencing of Paenibacillus sp. TI45-13ar, isolated from Korean traditional nuruk.</title>
        <authorList>
            <person name="Kim S.-J."/>
        </authorList>
    </citation>
    <scope>NUCLEOTIDE SEQUENCE [LARGE SCALE GENOMIC DNA]</scope>
    <source>
        <strain evidence="1 2">TI45-13ar</strain>
    </source>
</reference>
<dbReference type="SUPFAM" id="SSF46785">
    <property type="entry name" value="Winged helix' DNA-binding domain"/>
    <property type="match status" value="2"/>
</dbReference>
<evidence type="ECO:0000313" key="2">
    <source>
        <dbReference type="Proteomes" id="UP000094578"/>
    </source>
</evidence>
<proteinExistence type="predicted"/>
<dbReference type="InterPro" id="IPR036390">
    <property type="entry name" value="WH_DNA-bd_sf"/>
</dbReference>
<dbReference type="InterPro" id="IPR036388">
    <property type="entry name" value="WH-like_DNA-bd_sf"/>
</dbReference>
<sequence length="253" mass="29490">MPTNNIVPLQERMGLSERNIMYLLVFRELAVASNFPNAIYQSIKNELQYINRGKAQSYLYAVVDEMANFGWIEIIETQGTKKYYRITSSGHQKVENFRILFLQSIVNIKSVAQHFYDLISGGTPSAPVMLTPSEKKIFNRLVNVRHLTTYLILSMLSESSNSHLTGKQLWDLIGQRHLWQPGDKYIYEITRMMEEDKHFIAGEWTNHRRSAYLYHITETGTLAINYEAQQSLHYLIEIIRYATYLILLFPSPK</sequence>
<name>A0A1E3KYM3_9BACL</name>
<keyword evidence="2" id="KW-1185">Reference proteome</keyword>
<dbReference type="STRING" id="1886670.PTI45_03980"/>
<comment type="caution">
    <text evidence="1">The sequence shown here is derived from an EMBL/GenBank/DDBJ whole genome shotgun (WGS) entry which is preliminary data.</text>
</comment>
<accession>A0A1E3KYM3</accession>
<dbReference type="RefSeq" id="WP_069329320.1">
    <property type="nucleotide sequence ID" value="NZ_MDER01000081.1"/>
</dbReference>